<dbReference type="GO" id="GO:0005634">
    <property type="term" value="C:nucleus"/>
    <property type="evidence" value="ECO:0007669"/>
    <property type="project" value="TreeGrafter"/>
</dbReference>
<feature type="compositionally biased region" description="Basic residues" evidence="2">
    <location>
        <begin position="142"/>
        <end position="154"/>
    </location>
</feature>
<evidence type="ECO:0000313" key="5">
    <source>
        <dbReference type="Proteomes" id="UP001295684"/>
    </source>
</evidence>
<reference evidence="4" key="1">
    <citation type="submission" date="2023-07" db="EMBL/GenBank/DDBJ databases">
        <authorList>
            <consortium name="AG Swart"/>
            <person name="Singh M."/>
            <person name="Singh A."/>
            <person name="Seah K."/>
            <person name="Emmerich C."/>
        </authorList>
    </citation>
    <scope>NUCLEOTIDE SEQUENCE</scope>
    <source>
        <strain evidence="4">DP1</strain>
    </source>
</reference>
<evidence type="ECO:0000256" key="2">
    <source>
        <dbReference type="SAM" id="MobiDB-lite"/>
    </source>
</evidence>
<organism evidence="4 5">
    <name type="scientific">Euplotes crassus</name>
    <dbReference type="NCBI Taxonomy" id="5936"/>
    <lineage>
        <taxon>Eukaryota</taxon>
        <taxon>Sar</taxon>
        <taxon>Alveolata</taxon>
        <taxon>Ciliophora</taxon>
        <taxon>Intramacronucleata</taxon>
        <taxon>Spirotrichea</taxon>
        <taxon>Hypotrichia</taxon>
        <taxon>Euplotida</taxon>
        <taxon>Euplotidae</taxon>
        <taxon>Moneuplotes</taxon>
    </lineage>
</organism>
<gene>
    <name evidence="4" type="ORF">ECRASSUSDP1_LOCUS22951</name>
</gene>
<dbReference type="Gene3D" id="1.10.260.40">
    <property type="entry name" value="lambda repressor-like DNA-binding domains"/>
    <property type="match status" value="1"/>
</dbReference>
<feature type="domain" description="HTH cro/C1-type" evidence="3">
    <location>
        <begin position="86"/>
        <end position="140"/>
    </location>
</feature>
<dbReference type="SMART" id="SM00530">
    <property type="entry name" value="HTH_XRE"/>
    <property type="match status" value="1"/>
</dbReference>
<evidence type="ECO:0000313" key="4">
    <source>
        <dbReference type="EMBL" id="CAI2381495.1"/>
    </source>
</evidence>
<keyword evidence="5" id="KW-1185">Reference proteome</keyword>
<dbReference type="InterPro" id="IPR010982">
    <property type="entry name" value="Lambda_DNA-bd_dom_sf"/>
</dbReference>
<feature type="region of interest" description="Disordered" evidence="2">
    <location>
        <begin position="136"/>
        <end position="160"/>
    </location>
</feature>
<dbReference type="Proteomes" id="UP001295684">
    <property type="component" value="Unassembled WGS sequence"/>
</dbReference>
<accession>A0AAD1XYN4</accession>
<dbReference type="PANTHER" id="PTHR10245:SF15">
    <property type="entry name" value="ENDOTHELIAL DIFFERENTIATION-RELATED FACTOR 1"/>
    <property type="match status" value="1"/>
</dbReference>
<comment type="caution">
    <text evidence="4">The sequence shown here is derived from an EMBL/GenBank/DDBJ whole genome shotgun (WGS) entry which is preliminary data.</text>
</comment>
<dbReference type="AlphaFoldDB" id="A0AAD1XYN4"/>
<dbReference type="PANTHER" id="PTHR10245">
    <property type="entry name" value="ENDOTHELIAL DIFFERENTIATION-RELATED FACTOR 1 MULTIPROTEIN BRIDGING FACTOR 1"/>
    <property type="match status" value="1"/>
</dbReference>
<evidence type="ECO:0000259" key="3">
    <source>
        <dbReference type="PROSITE" id="PS50943"/>
    </source>
</evidence>
<dbReference type="GO" id="GO:0003677">
    <property type="term" value="F:DNA binding"/>
    <property type="evidence" value="ECO:0007669"/>
    <property type="project" value="UniProtKB-KW"/>
</dbReference>
<protein>
    <recommendedName>
        <fullName evidence="3">HTH cro/C1-type domain-containing protein</fullName>
    </recommendedName>
</protein>
<dbReference type="SUPFAM" id="SSF47413">
    <property type="entry name" value="lambda repressor-like DNA-binding domains"/>
    <property type="match status" value="1"/>
</dbReference>
<dbReference type="EMBL" id="CAMPGE010023574">
    <property type="protein sequence ID" value="CAI2381495.1"/>
    <property type="molecule type" value="Genomic_DNA"/>
</dbReference>
<evidence type="ECO:0000256" key="1">
    <source>
        <dbReference type="ARBA" id="ARBA00023125"/>
    </source>
</evidence>
<sequence>MDWTEVSKPKKKKVVKKTPTVADDQKSLMKEMQGFRNWSEKETKTVIPANTGRSKLGAGVSCDAYIREDFEEKKREKVNGVLANNVRKARENSGMTQAELAQACSVKTYEISEIEKRTAFYDPNLISMIERVLDTHIERGRAKNRGNKKRKKKKKENEVW</sequence>
<dbReference type="PROSITE" id="PS50943">
    <property type="entry name" value="HTH_CROC1"/>
    <property type="match status" value="1"/>
</dbReference>
<feature type="region of interest" description="Disordered" evidence="2">
    <location>
        <begin position="1"/>
        <end position="20"/>
    </location>
</feature>
<dbReference type="CDD" id="cd00093">
    <property type="entry name" value="HTH_XRE"/>
    <property type="match status" value="1"/>
</dbReference>
<keyword evidence="1" id="KW-0238">DNA-binding</keyword>
<name>A0AAD1XYN4_EUPCR</name>
<proteinExistence type="predicted"/>
<dbReference type="InterPro" id="IPR001387">
    <property type="entry name" value="Cro/C1-type_HTH"/>
</dbReference>